<reference evidence="2" key="1">
    <citation type="journal article" date="2017" name="Nat. Ecol. Evol.">
        <title>Genome expansion and lineage-specific genetic innovations in the forest pathogenic fungi Armillaria.</title>
        <authorList>
            <person name="Sipos G."/>
            <person name="Prasanna A.N."/>
            <person name="Walter M.C."/>
            <person name="O'Connor E."/>
            <person name="Balint B."/>
            <person name="Krizsan K."/>
            <person name="Kiss B."/>
            <person name="Hess J."/>
            <person name="Varga T."/>
            <person name="Slot J."/>
            <person name="Riley R."/>
            <person name="Boka B."/>
            <person name="Rigling D."/>
            <person name="Barry K."/>
            <person name="Lee J."/>
            <person name="Mihaltcheva S."/>
            <person name="LaButti K."/>
            <person name="Lipzen A."/>
            <person name="Waldron R."/>
            <person name="Moloney N.M."/>
            <person name="Sperisen C."/>
            <person name="Kredics L."/>
            <person name="Vagvoelgyi C."/>
            <person name="Patrignani A."/>
            <person name="Fitzpatrick D."/>
            <person name="Nagy I."/>
            <person name="Doyle S."/>
            <person name="Anderson J.B."/>
            <person name="Grigoriev I.V."/>
            <person name="Gueldener U."/>
            <person name="Muensterkoetter M."/>
            <person name="Nagy L.G."/>
        </authorList>
    </citation>
    <scope>NUCLEOTIDE SEQUENCE [LARGE SCALE GENOMIC DNA]</scope>
    <source>
        <strain evidence="2">Ar21-2</strain>
    </source>
</reference>
<dbReference type="EMBL" id="KZ293660">
    <property type="protein sequence ID" value="PBK91804.1"/>
    <property type="molecule type" value="Genomic_DNA"/>
</dbReference>
<name>A0A2H3DDC6_ARMGA</name>
<feature type="non-terminal residue" evidence="1">
    <location>
        <position position="1"/>
    </location>
</feature>
<sequence>ILSEICRTRGHHITVILDCCHSTGATRRILKLGPGDRVHRAQELDAPDAIKDMFAAGKKRLGELKDGHGFLQYKSLSAGDWKGESKKAHLLLAACKSYGLAKEVPGASNTYHGVFTEVLLFKLEEAAKVGELPTYVDLARCLVQTTLDLYLVVNGDYKNMRLWFTV</sequence>
<dbReference type="InParanoid" id="A0A2H3DDC6"/>
<dbReference type="AlphaFoldDB" id="A0A2H3DDC6"/>
<protein>
    <submittedName>
        <fullName evidence="1">Uncharacterized protein</fullName>
    </submittedName>
</protein>
<dbReference type="Gene3D" id="3.40.50.1460">
    <property type="match status" value="1"/>
</dbReference>
<organism evidence="1 2">
    <name type="scientific">Armillaria gallica</name>
    <name type="common">Bulbous honey fungus</name>
    <name type="synonym">Armillaria bulbosa</name>
    <dbReference type="NCBI Taxonomy" id="47427"/>
    <lineage>
        <taxon>Eukaryota</taxon>
        <taxon>Fungi</taxon>
        <taxon>Dikarya</taxon>
        <taxon>Basidiomycota</taxon>
        <taxon>Agaricomycotina</taxon>
        <taxon>Agaricomycetes</taxon>
        <taxon>Agaricomycetidae</taxon>
        <taxon>Agaricales</taxon>
        <taxon>Marasmiineae</taxon>
        <taxon>Physalacriaceae</taxon>
        <taxon>Armillaria</taxon>
    </lineage>
</organism>
<keyword evidence="2" id="KW-1185">Reference proteome</keyword>
<gene>
    <name evidence="1" type="ORF">ARMGADRAFT_931387</name>
</gene>
<accession>A0A2H3DDC6</accession>
<evidence type="ECO:0000313" key="1">
    <source>
        <dbReference type="EMBL" id="PBK91804.1"/>
    </source>
</evidence>
<proteinExistence type="predicted"/>
<evidence type="ECO:0000313" key="2">
    <source>
        <dbReference type="Proteomes" id="UP000217790"/>
    </source>
</evidence>
<dbReference type="Proteomes" id="UP000217790">
    <property type="component" value="Unassembled WGS sequence"/>
</dbReference>
<dbReference type="OrthoDB" id="10255174at2759"/>